<gene>
    <name evidence="2" type="ORF">BDD14_0786</name>
</gene>
<keyword evidence="1" id="KW-0472">Membrane</keyword>
<dbReference type="EMBL" id="SHKW01000001">
    <property type="protein sequence ID" value="RZU39403.1"/>
    <property type="molecule type" value="Genomic_DNA"/>
</dbReference>
<organism evidence="2 3">
    <name type="scientific">Edaphobacter modestus</name>
    <dbReference type="NCBI Taxonomy" id="388466"/>
    <lineage>
        <taxon>Bacteria</taxon>
        <taxon>Pseudomonadati</taxon>
        <taxon>Acidobacteriota</taxon>
        <taxon>Terriglobia</taxon>
        <taxon>Terriglobales</taxon>
        <taxon>Acidobacteriaceae</taxon>
        <taxon>Edaphobacter</taxon>
    </lineage>
</organism>
<evidence type="ECO:0000256" key="1">
    <source>
        <dbReference type="SAM" id="Phobius"/>
    </source>
</evidence>
<dbReference type="SUPFAM" id="SSF103473">
    <property type="entry name" value="MFS general substrate transporter"/>
    <property type="match status" value="1"/>
</dbReference>
<evidence type="ECO:0000313" key="3">
    <source>
        <dbReference type="Proteomes" id="UP000292958"/>
    </source>
</evidence>
<name>A0A4Q7YR60_9BACT</name>
<protein>
    <recommendedName>
        <fullName evidence="4">MFS transporter</fullName>
    </recommendedName>
</protein>
<feature type="transmembrane region" description="Helical" evidence="1">
    <location>
        <begin position="40"/>
        <end position="61"/>
    </location>
</feature>
<evidence type="ECO:0008006" key="4">
    <source>
        <dbReference type="Google" id="ProtNLM"/>
    </source>
</evidence>
<reference evidence="2 3" key="1">
    <citation type="submission" date="2019-02" db="EMBL/GenBank/DDBJ databases">
        <title>Genomic Encyclopedia of Archaeal and Bacterial Type Strains, Phase II (KMG-II): from individual species to whole genera.</title>
        <authorList>
            <person name="Goeker M."/>
        </authorList>
    </citation>
    <scope>NUCLEOTIDE SEQUENCE [LARGE SCALE GENOMIC DNA]</scope>
    <source>
        <strain evidence="2 3">DSM 18101</strain>
    </source>
</reference>
<sequence>MQRFYPGFLVALLWIVCFLNYADRQAIFSIFPLLRTELGLTSIQLGVVASCFMLMCALAGSQCRTHLVEARPLLRMC</sequence>
<keyword evidence="1" id="KW-0812">Transmembrane</keyword>
<comment type="caution">
    <text evidence="2">The sequence shown here is derived from an EMBL/GenBank/DDBJ whole genome shotgun (WGS) entry which is preliminary data.</text>
</comment>
<dbReference type="AlphaFoldDB" id="A0A4Q7YR60"/>
<keyword evidence="1" id="KW-1133">Transmembrane helix</keyword>
<evidence type="ECO:0000313" key="2">
    <source>
        <dbReference type="EMBL" id="RZU39403.1"/>
    </source>
</evidence>
<dbReference type="InterPro" id="IPR036259">
    <property type="entry name" value="MFS_trans_sf"/>
</dbReference>
<proteinExistence type="predicted"/>
<dbReference type="Proteomes" id="UP000292958">
    <property type="component" value="Unassembled WGS sequence"/>
</dbReference>
<dbReference type="Gene3D" id="1.20.1250.20">
    <property type="entry name" value="MFS general substrate transporter like domains"/>
    <property type="match status" value="1"/>
</dbReference>
<accession>A0A4Q7YR60</accession>
<keyword evidence="3" id="KW-1185">Reference proteome</keyword>